<protein>
    <submittedName>
        <fullName evidence="2">Uncharacterized protein</fullName>
    </submittedName>
</protein>
<organism evidence="2 3">
    <name type="scientific">Brachybacterium faecium (strain ATCC 43885 / DSM 4810 / JCM 11609 / LMG 19847 / NBRC 14762 / NCIMB 9860 / 6-10)</name>
    <dbReference type="NCBI Taxonomy" id="446465"/>
    <lineage>
        <taxon>Bacteria</taxon>
        <taxon>Bacillati</taxon>
        <taxon>Actinomycetota</taxon>
        <taxon>Actinomycetes</taxon>
        <taxon>Micrococcales</taxon>
        <taxon>Dermabacteraceae</taxon>
        <taxon>Brachybacterium</taxon>
    </lineage>
</organism>
<accession>C7MGW2</accession>
<sequence>MSALPSDPAEAGTSVPSQDETHQRLHELLSAVTDAVLEAQPQLASFHAHRPERDRSSGDSWRGLQTLCHVSALLVTTGRPERSAEATGRVIEAVHRAAAAWGMRPRAEQVGAAMTTLSWAGPAGDLLELVLGVRVAVRAVSAPFLPGSLAPMPTTSPVSALSPLTPPPRRVR</sequence>
<feature type="region of interest" description="Disordered" evidence="1">
    <location>
        <begin position="1"/>
        <end position="23"/>
    </location>
</feature>
<dbReference type="EMBL" id="CP001643">
    <property type="protein sequence ID" value="ACU86410.1"/>
    <property type="molecule type" value="Genomic_DNA"/>
</dbReference>
<keyword evidence="3" id="KW-1185">Reference proteome</keyword>
<evidence type="ECO:0000256" key="1">
    <source>
        <dbReference type="SAM" id="MobiDB-lite"/>
    </source>
</evidence>
<dbReference type="PATRIC" id="fig|446465.5.peg.2598"/>
<name>C7MGW2_BRAFD</name>
<evidence type="ECO:0000313" key="3">
    <source>
        <dbReference type="Proteomes" id="UP000001919"/>
    </source>
</evidence>
<dbReference type="Proteomes" id="UP000001919">
    <property type="component" value="Chromosome"/>
</dbReference>
<proteinExistence type="predicted"/>
<gene>
    <name evidence="2" type="ordered locus">Bfae_26360</name>
</gene>
<dbReference type="AlphaFoldDB" id="C7MGW2"/>
<evidence type="ECO:0000313" key="2">
    <source>
        <dbReference type="EMBL" id="ACU86410.1"/>
    </source>
</evidence>
<dbReference type="eggNOG" id="ENOG5031DZR">
    <property type="taxonomic scope" value="Bacteria"/>
</dbReference>
<reference evidence="2 3" key="1">
    <citation type="journal article" date="2009" name="Stand. Genomic Sci.">
        <title>Complete genome sequence of Brachybacterium faecium type strain (Schefferle 6-10).</title>
        <authorList>
            <person name="Lapidus A."/>
            <person name="Pukall R."/>
            <person name="Labuttii K."/>
            <person name="Copeland A."/>
            <person name="Del Rio T.G."/>
            <person name="Nolan M."/>
            <person name="Chen F."/>
            <person name="Lucas S."/>
            <person name="Tice H."/>
            <person name="Cheng J.F."/>
            <person name="Bruce D."/>
            <person name="Goodwin L."/>
            <person name="Pitluck S."/>
            <person name="Rohde M."/>
            <person name="Goker M."/>
            <person name="Pati A."/>
            <person name="Ivanova N."/>
            <person name="Mavrommatis K."/>
            <person name="Chen A."/>
            <person name="Palaniappan K."/>
            <person name="D'haeseleer P."/>
            <person name="Chain P."/>
            <person name="Bristow J."/>
            <person name="Eisen J.A."/>
            <person name="Markowitz V."/>
            <person name="Hugenholtz P."/>
            <person name="Kyrpides N.C."/>
            <person name="Klenk H.P."/>
        </authorList>
    </citation>
    <scope>NUCLEOTIDE SEQUENCE [LARGE SCALE GENOMIC DNA]</scope>
    <source>
        <strain evidence="3">ATCC 43885 / DSM 4810 / JCM 11609 / LMG 19847 / NBRC 14762 / NCIMB 9860 / 6-10</strain>
    </source>
</reference>
<dbReference type="HOGENOM" id="CLU_1552343_0_0_11"/>
<dbReference type="OrthoDB" id="4793654at2"/>
<feature type="region of interest" description="Disordered" evidence="1">
    <location>
        <begin position="146"/>
        <end position="172"/>
    </location>
</feature>
<dbReference type="KEGG" id="bfa:Bfae_26360"/>